<dbReference type="InterPro" id="IPR036655">
    <property type="entry name" value="MtmB_sf"/>
</dbReference>
<evidence type="ECO:0000313" key="2">
    <source>
        <dbReference type="Proteomes" id="UP000316360"/>
    </source>
</evidence>
<evidence type="ECO:0000313" key="1">
    <source>
        <dbReference type="EMBL" id="TET08686.1"/>
    </source>
</evidence>
<name>A0A523RSJ7_UNCAE</name>
<keyword evidence="1" id="KW-0808">Transferase</keyword>
<keyword evidence="1" id="KW-0489">Methyltransferase</keyword>
<dbReference type="GO" id="GO:0008168">
    <property type="term" value="F:methyltransferase activity"/>
    <property type="evidence" value="ECO:0007669"/>
    <property type="project" value="UniProtKB-KW"/>
</dbReference>
<dbReference type="EMBL" id="SOKJ01000340">
    <property type="protein sequence ID" value="TET08686.1"/>
    <property type="molecule type" value="Genomic_DNA"/>
</dbReference>
<sequence>MVSFMEVINRALTGPYYSEKDYNLKVFVPKLKEVVKKYEIKYDPENPVPSDDDLADRLFRAGIEFYANVGTYCVDTGRIIRFTEEEIQEALATAPSAPVFGEGKDAKALVARKPESDIPPWCFVGAGGAAVSNEELFVNILEAYASFLPLADSITTPSIKTISGKTVQAGTPLEILACIRSSVLAREALRRAGRPGLPIMNSIATAVSDAGKIAGSQFGLRPSDGWLIGTMAEMKINFERLNEIAYVLSLGGHVVAETAPILGGYCGGPEGVAVTNVAYHLNCSLVMKGSAQLTFPIHFLHGCTTTRDVTWAVSTSSQAISRNSHFPFFILSYTAAGPMTEMCLYELATAVTTSVISGASIEFGGVTKATVVDHFTPTEPLLASEVAHGVVGMSRSLGNDIVKRLLAKYEENIPHAPKGKKYEECWDIQLKQPKREYIELYQEIKQELAKLGIRFKF</sequence>
<accession>A0A523RSJ7</accession>
<dbReference type="SUPFAM" id="SSF75098">
    <property type="entry name" value="Monomethylamine methyltransferase MtmB"/>
    <property type="match status" value="1"/>
</dbReference>
<dbReference type="Proteomes" id="UP000316360">
    <property type="component" value="Unassembled WGS sequence"/>
</dbReference>
<protein>
    <submittedName>
        <fullName evidence="1">Monomethylamine:corrinoid methyltransferase</fullName>
    </submittedName>
</protein>
<comment type="caution">
    <text evidence="1">The sequence shown here is derived from an EMBL/GenBank/DDBJ whole genome shotgun (WGS) entry which is preliminary data.</text>
</comment>
<dbReference type="InterPro" id="IPR008031">
    <property type="entry name" value="MtmB_MeTrfase"/>
</dbReference>
<dbReference type="Pfam" id="PF05369">
    <property type="entry name" value="MtmB"/>
    <property type="match status" value="1"/>
</dbReference>
<gene>
    <name evidence="1" type="ORF">E3J84_05950</name>
</gene>
<organism evidence="1 2">
    <name type="scientific">Aerophobetes bacterium</name>
    <dbReference type="NCBI Taxonomy" id="2030807"/>
    <lineage>
        <taxon>Bacteria</taxon>
        <taxon>Candidatus Aerophobota</taxon>
    </lineage>
</organism>
<dbReference type="GO" id="GO:0032259">
    <property type="term" value="P:methylation"/>
    <property type="evidence" value="ECO:0007669"/>
    <property type="project" value="UniProtKB-KW"/>
</dbReference>
<proteinExistence type="predicted"/>
<reference evidence="1 2" key="1">
    <citation type="submission" date="2019-03" db="EMBL/GenBank/DDBJ databases">
        <title>Metabolic potential of uncultured bacteria and archaea associated with petroleum seepage in deep-sea sediments.</title>
        <authorList>
            <person name="Dong X."/>
            <person name="Hubert C."/>
        </authorList>
    </citation>
    <scope>NUCLEOTIDE SEQUENCE [LARGE SCALE GENOMIC DNA]</scope>
    <source>
        <strain evidence="1">E44_bin7</strain>
    </source>
</reference>
<dbReference type="AlphaFoldDB" id="A0A523RSJ7"/>
<dbReference type="Gene3D" id="3.20.20.460">
    <property type="entry name" value="Monomethylamine methyltransferase MtmB"/>
    <property type="match status" value="1"/>
</dbReference>